<dbReference type="InterPro" id="IPR029063">
    <property type="entry name" value="SAM-dependent_MTases_sf"/>
</dbReference>
<dbReference type="PANTHER" id="PTHR43464">
    <property type="entry name" value="METHYLTRANSFERASE"/>
    <property type="match status" value="1"/>
</dbReference>
<sequence length="205" mass="22224">MQEDWNAEAARFDEQPDHGLHDGLVREAWTLVLQEALPAPPARVLDVGCGTGSVSVLLAELGHRVQGIDIAPRMLEQAAAKAKRRGVEVAFLEGDASRPAVKGPFDVVLCRHVLWALPDVSAVLDRWTTLLVPGGLLVLIEGRWHTGAGWRSDDLLPLVRAATSTAVLRPLVDPDLWGGPIEDERYLIIATAGKEPPFRTGTGDR</sequence>
<evidence type="ECO:0000256" key="1">
    <source>
        <dbReference type="ARBA" id="ARBA00022603"/>
    </source>
</evidence>
<protein>
    <submittedName>
        <fullName evidence="5">Class I SAM-dependent methyltransferase</fullName>
    </submittedName>
</protein>
<dbReference type="InterPro" id="IPR013216">
    <property type="entry name" value="Methyltransf_11"/>
</dbReference>
<reference evidence="5 6" key="1">
    <citation type="submission" date="2020-04" db="EMBL/GenBank/DDBJ databases">
        <authorList>
            <person name="Klaysubun C."/>
            <person name="Duangmal K."/>
            <person name="Lipun K."/>
        </authorList>
    </citation>
    <scope>NUCLEOTIDE SEQUENCE [LARGE SCALE GENOMIC DNA]</scope>
    <source>
        <strain evidence="5 6">JCM 11839</strain>
    </source>
</reference>
<dbReference type="CDD" id="cd02440">
    <property type="entry name" value="AdoMet_MTases"/>
    <property type="match status" value="1"/>
</dbReference>
<proteinExistence type="predicted"/>
<name>A0ABX1RF21_9PSEU</name>
<evidence type="ECO:0000313" key="5">
    <source>
        <dbReference type="EMBL" id="NMH79002.1"/>
    </source>
</evidence>
<evidence type="ECO:0000313" key="6">
    <source>
        <dbReference type="Proteomes" id="UP001296706"/>
    </source>
</evidence>
<keyword evidence="1 5" id="KW-0489">Methyltransferase</keyword>
<keyword evidence="6" id="KW-1185">Reference proteome</keyword>
<evidence type="ECO:0000259" key="4">
    <source>
        <dbReference type="Pfam" id="PF08241"/>
    </source>
</evidence>
<dbReference type="Gene3D" id="3.40.50.150">
    <property type="entry name" value="Vaccinia Virus protein VP39"/>
    <property type="match status" value="1"/>
</dbReference>
<feature type="domain" description="Methyltransferase type 11" evidence="4">
    <location>
        <begin position="45"/>
        <end position="139"/>
    </location>
</feature>
<dbReference type="Pfam" id="PF08241">
    <property type="entry name" value="Methyltransf_11"/>
    <property type="match status" value="1"/>
</dbReference>
<evidence type="ECO:0000256" key="2">
    <source>
        <dbReference type="ARBA" id="ARBA00022679"/>
    </source>
</evidence>
<dbReference type="EMBL" id="JAAXKY010000057">
    <property type="protein sequence ID" value="NMH79002.1"/>
    <property type="molecule type" value="Genomic_DNA"/>
</dbReference>
<evidence type="ECO:0000256" key="3">
    <source>
        <dbReference type="ARBA" id="ARBA00022691"/>
    </source>
</evidence>
<keyword evidence="3" id="KW-0949">S-adenosyl-L-methionine</keyword>
<accession>A0ABX1RF21</accession>
<dbReference type="Proteomes" id="UP001296706">
    <property type="component" value="Unassembled WGS sequence"/>
</dbReference>
<dbReference type="SUPFAM" id="SSF53335">
    <property type="entry name" value="S-adenosyl-L-methionine-dependent methyltransferases"/>
    <property type="match status" value="1"/>
</dbReference>
<organism evidence="5 6">
    <name type="scientific">Pseudonocardia xinjiangensis</name>
    <dbReference type="NCBI Taxonomy" id="75289"/>
    <lineage>
        <taxon>Bacteria</taxon>
        <taxon>Bacillati</taxon>
        <taxon>Actinomycetota</taxon>
        <taxon>Actinomycetes</taxon>
        <taxon>Pseudonocardiales</taxon>
        <taxon>Pseudonocardiaceae</taxon>
        <taxon>Pseudonocardia</taxon>
    </lineage>
</organism>
<comment type="caution">
    <text evidence="5">The sequence shown here is derived from an EMBL/GenBank/DDBJ whole genome shotgun (WGS) entry which is preliminary data.</text>
</comment>
<dbReference type="GO" id="GO:0008168">
    <property type="term" value="F:methyltransferase activity"/>
    <property type="evidence" value="ECO:0007669"/>
    <property type="project" value="UniProtKB-KW"/>
</dbReference>
<keyword evidence="2" id="KW-0808">Transferase</keyword>
<dbReference type="PANTHER" id="PTHR43464:SF19">
    <property type="entry name" value="UBIQUINONE BIOSYNTHESIS O-METHYLTRANSFERASE, MITOCHONDRIAL"/>
    <property type="match status" value="1"/>
</dbReference>
<gene>
    <name evidence="5" type="ORF">HF577_18155</name>
</gene>
<dbReference type="GO" id="GO:0032259">
    <property type="term" value="P:methylation"/>
    <property type="evidence" value="ECO:0007669"/>
    <property type="project" value="UniProtKB-KW"/>
</dbReference>